<dbReference type="InterPro" id="IPR027417">
    <property type="entry name" value="P-loop_NTPase"/>
</dbReference>
<sequence>MEKLCSKHSSANRLSTLAQAADCLAKAAVTLSEAARAAAESLSSELLDITSALDSLSEGKHGRGPNGNENEDEECTNPEDTDYYLSDNESNPEERIENTPVQPETNNARHDSVEPCSAGPITTDQLRFDPTRPPPVASVASEVETVPGLAYRLLVDHEADVLFIPTFHMYKKFINDVTATDVYTITKTTTAEITQVGQKFLEADHSILLLPETTTPAIEIDEIDSWPTLNLAEKAKYGDSDEQQRLIHQARNSILVAYSQDEELYPAGSAIMWQSQPWPGNVESFRVSVALLRPTYDQKLASLPAEMKAKAYPDWISCHGPRGHRHVKSWDATTLVKKANSFLLDVLKYQPPELEYLGSNLHACLPEVSEGFMAHNGLESAARDGVLRVKVPGSGLNHVSSLPNPEQALDTTEWTAVPPTFVPATGGSQLDLGSRDTNDQGQTNNAPTASTYARVARLDFRPRIRPAAVPTPAIDTFKSTPGYTYFTIKEEFEAIPLMCFLATTCAHNTKKAVLFFDISGCQTQYKILIERITGWRVFSQDSTESKQFSEEVASDFVKFRGPAILLVHFRIRSLPSVLKNASLGYCVYWGSTLGGFVPLVQAKNHRDSFKSRSTSIIMTIGQASKLSAVLANSDFKLHPSSPDLVHRKDSPWLSDLRAATESVLSGDSKLVKELYEAHLRTFGKGSSSLGAGEIADRINKFTARVLLTGEAVDGSIKYPTIAAATALAEAAEAVAAAAKSFISDATTAVLEPQSTEPTSTNARINAIVNYDSDSESSQTAGSLATQTKDTNNIRGGSHKDGEHSSGINGKDAAPDTNDKEYISGQLTLQGSQNNDNPSVTSQQLTTDDTTKTETITQTPPPSYRILLDDESDVLLAVCSLIRRGRKVVCYVRSSITALDVYETLLSVTQVPVHRIKSSTPQELERALAIFRQGHTSVLLFPATQSPGFKIDEPDSWVVHVGWPTNEQLYWQQITDHQAKNNVFVAYSKDRDIYASSSIILAHSQPWPHGEVLFKEVCTSLRPLFKKKLAEIPAKTKAKVYPVDLPAVTAGFVSSQKLESAVEEGVLRVKSSSGINHISSLPHAGGIPAGTLSMDDSETFSPNLNTGPASFANFGNPYISGVAPGIASGSSNPWDPMHTPPRSVSRISSITGTEAKKPLDGQEDTPILPHPPEYLVIEQEFDVIPSISRLSAEPNFKNVICYMKSLSAFEPVAGMVEKIAAKPVFSVRGNGALSNTIKDALNSPSGCIILCDMYSDRPAGLKGKSIDLTIHLGWVDHLLTYRKQIIGSTNTVVLMRREVQLPNGPELVASLGRAGVSPADSAIKRRYNRQTGDSILAAGRKQWKEFISSTTCEQAIRQAYMAWITHHYHGRHKEPEWTAVNVVMHANRHFRGVFRCGNEAGVFQERPTVSQGFVKHLGLEAAVAEGLLTVKEKLEATHPTAL</sequence>
<evidence type="ECO:0000256" key="1">
    <source>
        <dbReference type="SAM" id="MobiDB-lite"/>
    </source>
</evidence>
<comment type="caution">
    <text evidence="2">The sequence shown here is derived from an EMBL/GenBank/DDBJ whole genome shotgun (WGS) entry which is preliminary data.</text>
</comment>
<dbReference type="EMBL" id="CAJMWX010001444">
    <property type="protein sequence ID" value="CAE6489066.1"/>
    <property type="molecule type" value="Genomic_DNA"/>
</dbReference>
<feature type="compositionally biased region" description="Polar residues" evidence="1">
    <location>
        <begin position="775"/>
        <end position="794"/>
    </location>
</feature>
<dbReference type="SUPFAM" id="SSF52540">
    <property type="entry name" value="P-loop containing nucleoside triphosphate hydrolases"/>
    <property type="match status" value="1"/>
</dbReference>
<gene>
    <name evidence="2" type="ORF">RDB_LOCUS136540</name>
</gene>
<feature type="compositionally biased region" description="Low complexity" evidence="1">
    <location>
        <begin position="840"/>
        <end position="857"/>
    </location>
</feature>
<name>A0A8H3CP59_9AGAM</name>
<proteinExistence type="predicted"/>
<evidence type="ECO:0000313" key="3">
    <source>
        <dbReference type="Proteomes" id="UP000663888"/>
    </source>
</evidence>
<feature type="compositionally biased region" description="Polar residues" evidence="1">
    <location>
        <begin position="824"/>
        <end position="839"/>
    </location>
</feature>
<accession>A0A8H3CP59</accession>
<organism evidence="2 3">
    <name type="scientific">Rhizoctonia solani</name>
    <dbReference type="NCBI Taxonomy" id="456999"/>
    <lineage>
        <taxon>Eukaryota</taxon>
        <taxon>Fungi</taxon>
        <taxon>Dikarya</taxon>
        <taxon>Basidiomycota</taxon>
        <taxon>Agaricomycotina</taxon>
        <taxon>Agaricomycetes</taxon>
        <taxon>Cantharellales</taxon>
        <taxon>Ceratobasidiaceae</taxon>
        <taxon>Rhizoctonia</taxon>
    </lineage>
</organism>
<feature type="compositionally biased region" description="Acidic residues" evidence="1">
    <location>
        <begin position="69"/>
        <end position="82"/>
    </location>
</feature>
<evidence type="ECO:0000313" key="2">
    <source>
        <dbReference type="EMBL" id="CAE6489066.1"/>
    </source>
</evidence>
<dbReference type="Proteomes" id="UP000663888">
    <property type="component" value="Unassembled WGS sequence"/>
</dbReference>
<feature type="region of interest" description="Disordered" evidence="1">
    <location>
        <begin position="771"/>
        <end position="861"/>
    </location>
</feature>
<feature type="region of interest" description="Disordered" evidence="1">
    <location>
        <begin position="56"/>
        <end position="128"/>
    </location>
</feature>
<protein>
    <submittedName>
        <fullName evidence="2">Uncharacterized protein</fullName>
    </submittedName>
</protein>
<reference evidence="2" key="1">
    <citation type="submission" date="2021-01" db="EMBL/GenBank/DDBJ databases">
        <authorList>
            <person name="Kaushik A."/>
        </authorList>
    </citation>
    <scope>NUCLEOTIDE SEQUENCE</scope>
    <source>
        <strain evidence="2">AG4-R118</strain>
    </source>
</reference>
<feature type="compositionally biased region" description="Basic and acidic residues" evidence="1">
    <location>
        <begin position="812"/>
        <end position="821"/>
    </location>
</feature>